<keyword evidence="1" id="KW-0812">Transmembrane</keyword>
<protein>
    <submittedName>
        <fullName evidence="3">Uncharacterized protein</fullName>
    </submittedName>
</protein>
<proteinExistence type="predicted"/>
<dbReference type="Proteomes" id="UP000663860">
    <property type="component" value="Unassembled WGS sequence"/>
</dbReference>
<reference evidence="3" key="1">
    <citation type="submission" date="2021-02" db="EMBL/GenBank/DDBJ databases">
        <authorList>
            <person name="Nowell W R."/>
        </authorList>
    </citation>
    <scope>NUCLEOTIDE SEQUENCE</scope>
</reference>
<accession>A0A814J855</accession>
<evidence type="ECO:0000256" key="1">
    <source>
        <dbReference type="SAM" id="Phobius"/>
    </source>
</evidence>
<dbReference type="AlphaFoldDB" id="A0A814J855"/>
<organism evidence="3 4">
    <name type="scientific">Adineta steineri</name>
    <dbReference type="NCBI Taxonomy" id="433720"/>
    <lineage>
        <taxon>Eukaryota</taxon>
        <taxon>Metazoa</taxon>
        <taxon>Spiralia</taxon>
        <taxon>Gnathifera</taxon>
        <taxon>Rotifera</taxon>
        <taxon>Eurotatoria</taxon>
        <taxon>Bdelloidea</taxon>
        <taxon>Adinetida</taxon>
        <taxon>Adinetidae</taxon>
        <taxon>Adineta</taxon>
    </lineage>
</organism>
<keyword evidence="1" id="KW-0472">Membrane</keyword>
<sequence>MVQDVKRMNKHVTPVNTLIRAQREFRMMLRAPKYHFRIAFVIFVLFKIAEPLKISVIKRINGRSIRVIPSVI</sequence>
<evidence type="ECO:0000313" key="2">
    <source>
        <dbReference type="EMBL" id="CAF1016970.1"/>
    </source>
</evidence>
<gene>
    <name evidence="2" type="ORF">IZO911_LOCUS18501</name>
    <name evidence="3" type="ORF">VCS650_LOCUS16485</name>
</gene>
<dbReference type="EMBL" id="CAJNON010000148">
    <property type="protein sequence ID" value="CAF1033910.1"/>
    <property type="molecule type" value="Genomic_DNA"/>
</dbReference>
<evidence type="ECO:0000313" key="4">
    <source>
        <dbReference type="Proteomes" id="UP000663891"/>
    </source>
</evidence>
<evidence type="ECO:0000313" key="3">
    <source>
        <dbReference type="EMBL" id="CAF1033910.1"/>
    </source>
</evidence>
<dbReference type="Proteomes" id="UP000663891">
    <property type="component" value="Unassembled WGS sequence"/>
</dbReference>
<keyword evidence="1" id="KW-1133">Transmembrane helix</keyword>
<dbReference type="EMBL" id="CAJNOE010000179">
    <property type="protein sequence ID" value="CAF1016970.1"/>
    <property type="molecule type" value="Genomic_DNA"/>
</dbReference>
<feature type="transmembrane region" description="Helical" evidence="1">
    <location>
        <begin position="34"/>
        <end position="56"/>
    </location>
</feature>
<name>A0A814J855_9BILA</name>
<comment type="caution">
    <text evidence="3">The sequence shown here is derived from an EMBL/GenBank/DDBJ whole genome shotgun (WGS) entry which is preliminary data.</text>
</comment>